<dbReference type="GO" id="GO:0009279">
    <property type="term" value="C:cell outer membrane"/>
    <property type="evidence" value="ECO:0007669"/>
    <property type="project" value="UniProtKB-SubCell"/>
</dbReference>
<dbReference type="EMBL" id="QEWP01000003">
    <property type="protein sequence ID" value="PWE00324.1"/>
    <property type="molecule type" value="Genomic_DNA"/>
</dbReference>
<organism evidence="7 8">
    <name type="scientific">Marinilabilia rubra</name>
    <dbReference type="NCBI Taxonomy" id="2162893"/>
    <lineage>
        <taxon>Bacteria</taxon>
        <taxon>Pseudomonadati</taxon>
        <taxon>Bacteroidota</taxon>
        <taxon>Bacteroidia</taxon>
        <taxon>Marinilabiliales</taxon>
        <taxon>Marinilabiliaceae</taxon>
        <taxon>Marinilabilia</taxon>
    </lineage>
</organism>
<keyword evidence="4" id="KW-0472">Membrane</keyword>
<dbReference type="OrthoDB" id="5694214at2"/>
<protein>
    <submittedName>
        <fullName evidence="7">RagB/SusD family nutrient uptake outer membrane protein</fullName>
    </submittedName>
</protein>
<dbReference type="RefSeq" id="WP_109263364.1">
    <property type="nucleotide sequence ID" value="NZ_QEWP01000003.1"/>
</dbReference>
<evidence type="ECO:0000313" key="8">
    <source>
        <dbReference type="Proteomes" id="UP000244956"/>
    </source>
</evidence>
<comment type="subcellular location">
    <subcellularLocation>
        <location evidence="1">Cell outer membrane</location>
    </subcellularLocation>
</comment>
<accession>A0A2U2BB76</accession>
<evidence type="ECO:0000313" key="7">
    <source>
        <dbReference type="EMBL" id="PWE00324.1"/>
    </source>
</evidence>
<reference evidence="7 8" key="1">
    <citation type="submission" date="2018-05" db="EMBL/GenBank/DDBJ databases">
        <title>Marinilabilia rubrum sp. nov., isolated from saltern sediment.</title>
        <authorList>
            <person name="Zhang R."/>
        </authorList>
    </citation>
    <scope>NUCLEOTIDE SEQUENCE [LARGE SCALE GENOMIC DNA]</scope>
    <source>
        <strain evidence="7 8">WTE16</strain>
    </source>
</reference>
<evidence type="ECO:0000256" key="4">
    <source>
        <dbReference type="ARBA" id="ARBA00023136"/>
    </source>
</evidence>
<sequence>MKALKYIKLLVLGGLIFTACEELELGDAALDTPPELDVTVDTVFTRLEYAERYLYGAYTTLPYGLNTNWSDKGDKLGMDILESLTDLAHSYLAWGGSNQLYYSGQYAAVTENSSSKTKFHFSKEQTWEGIRNGWIFIENADKIPDVEDDYREQLKAEAKMVIALHYTDMFRHYGGLPWVNRSYVPGNNNELPRLTARATVDSISKVIDEAVPHLLWQIEDASNWDGRFTKAGALGLKARLLLFAASPLFNDDVPYLDGEAAQQKMVWYGGKDQSLWSQAAAVAENLIEEAERNGYALVNTGNPRQDFQDAYYKRGNGEILISTRVRYESPGWWSGAYYFYQSAGNYGTACPTQEYVDMFGMANGLPIDDPASGFDPSDPFENRDPRLYETVLVNGDTYQGRTAELWIGGRDRKNANFKGTKTGYGLRKFLLERNTATSVNSVIHWPYLRLAEIYLTAAEALNEANGGPTAKAYSYVNKVRERVGLGNLQEGLSQIEFREAVLEERAKEFGYEEVRWFDLVRWKSGADFTKTLHGTDLNKNLVATVKELPDRYWQLSWSPKWYLSAFPTDEVIKGYGIVQNPGWE</sequence>
<evidence type="ECO:0000256" key="5">
    <source>
        <dbReference type="ARBA" id="ARBA00023237"/>
    </source>
</evidence>
<dbReference type="InterPro" id="IPR011990">
    <property type="entry name" value="TPR-like_helical_dom_sf"/>
</dbReference>
<name>A0A2U2BB76_9BACT</name>
<evidence type="ECO:0000259" key="6">
    <source>
        <dbReference type="Pfam" id="PF07980"/>
    </source>
</evidence>
<dbReference type="InterPro" id="IPR012944">
    <property type="entry name" value="SusD_RagB_dom"/>
</dbReference>
<feature type="domain" description="RagB/SusD" evidence="6">
    <location>
        <begin position="342"/>
        <end position="583"/>
    </location>
</feature>
<dbReference type="Gene3D" id="1.25.40.390">
    <property type="match status" value="1"/>
</dbReference>
<proteinExistence type="inferred from homology"/>
<gene>
    <name evidence="7" type="ORF">DDZ16_05130</name>
</gene>
<dbReference type="AlphaFoldDB" id="A0A2U2BB76"/>
<evidence type="ECO:0000256" key="2">
    <source>
        <dbReference type="ARBA" id="ARBA00006275"/>
    </source>
</evidence>
<evidence type="ECO:0000256" key="3">
    <source>
        <dbReference type="ARBA" id="ARBA00022729"/>
    </source>
</evidence>
<comment type="caution">
    <text evidence="7">The sequence shown here is derived from an EMBL/GenBank/DDBJ whole genome shotgun (WGS) entry which is preliminary data.</text>
</comment>
<evidence type="ECO:0000256" key="1">
    <source>
        <dbReference type="ARBA" id="ARBA00004442"/>
    </source>
</evidence>
<dbReference type="PROSITE" id="PS51257">
    <property type="entry name" value="PROKAR_LIPOPROTEIN"/>
    <property type="match status" value="1"/>
</dbReference>
<keyword evidence="5" id="KW-0998">Cell outer membrane</keyword>
<keyword evidence="3" id="KW-0732">Signal</keyword>
<dbReference type="SUPFAM" id="SSF48452">
    <property type="entry name" value="TPR-like"/>
    <property type="match status" value="1"/>
</dbReference>
<dbReference type="Proteomes" id="UP000244956">
    <property type="component" value="Unassembled WGS sequence"/>
</dbReference>
<dbReference type="Pfam" id="PF07980">
    <property type="entry name" value="SusD_RagB"/>
    <property type="match status" value="1"/>
</dbReference>
<keyword evidence="8" id="KW-1185">Reference proteome</keyword>
<comment type="similarity">
    <text evidence="2">Belongs to the SusD family.</text>
</comment>